<reference evidence="4" key="1">
    <citation type="submission" date="2020-12" db="EMBL/GenBank/DDBJ databases">
        <title>Genomic characterization of non-nitrogen-fixing Frankia strains.</title>
        <authorList>
            <person name="Carlos-Shanley C."/>
            <person name="Guerra T."/>
            <person name="Hahn D."/>
        </authorList>
    </citation>
    <scope>NUCLEOTIDE SEQUENCE</scope>
    <source>
        <strain evidence="4">CN6</strain>
    </source>
</reference>
<dbReference type="InterPro" id="IPR029056">
    <property type="entry name" value="Ribokinase-like"/>
</dbReference>
<evidence type="ECO:0000256" key="1">
    <source>
        <dbReference type="ARBA" id="ARBA00022679"/>
    </source>
</evidence>
<dbReference type="AlphaFoldDB" id="A0A937URZ4"/>
<dbReference type="InterPro" id="IPR002173">
    <property type="entry name" value="Carboh/pur_kinase_PfkB_CS"/>
</dbReference>
<dbReference type="InterPro" id="IPR011611">
    <property type="entry name" value="PfkB_dom"/>
</dbReference>
<feature type="domain" description="Carbohydrate kinase PfkB" evidence="3">
    <location>
        <begin position="5"/>
        <end position="284"/>
    </location>
</feature>
<evidence type="ECO:0000313" key="5">
    <source>
        <dbReference type="Proteomes" id="UP000604475"/>
    </source>
</evidence>
<dbReference type="PANTHER" id="PTHR10584">
    <property type="entry name" value="SUGAR KINASE"/>
    <property type="match status" value="1"/>
</dbReference>
<evidence type="ECO:0000313" key="4">
    <source>
        <dbReference type="EMBL" id="MBL7633344.1"/>
    </source>
</evidence>
<name>A0A937URZ4_9ACTN</name>
<dbReference type="GO" id="GO:0005829">
    <property type="term" value="C:cytosol"/>
    <property type="evidence" value="ECO:0007669"/>
    <property type="project" value="TreeGrafter"/>
</dbReference>
<evidence type="ECO:0000259" key="3">
    <source>
        <dbReference type="Pfam" id="PF00294"/>
    </source>
</evidence>
<dbReference type="Gene3D" id="3.40.1190.20">
    <property type="match status" value="1"/>
</dbReference>
<dbReference type="EMBL" id="JAEACQ010000380">
    <property type="protein sequence ID" value="MBL7633344.1"/>
    <property type="molecule type" value="Genomic_DNA"/>
</dbReference>
<keyword evidence="1" id="KW-0808">Transferase</keyword>
<dbReference type="Proteomes" id="UP000604475">
    <property type="component" value="Unassembled WGS sequence"/>
</dbReference>
<dbReference type="SUPFAM" id="SSF53613">
    <property type="entry name" value="Ribokinase-like"/>
    <property type="match status" value="1"/>
</dbReference>
<dbReference type="GO" id="GO:0016301">
    <property type="term" value="F:kinase activity"/>
    <property type="evidence" value="ECO:0007669"/>
    <property type="project" value="UniProtKB-KW"/>
</dbReference>
<gene>
    <name evidence="4" type="ORF">I7412_40570</name>
</gene>
<protein>
    <submittedName>
        <fullName evidence="4">Carbohydrate kinase family protein</fullName>
    </submittedName>
</protein>
<organism evidence="4 5">
    <name type="scientific">Frankia nepalensis</name>
    <dbReference type="NCBI Taxonomy" id="1836974"/>
    <lineage>
        <taxon>Bacteria</taxon>
        <taxon>Bacillati</taxon>
        <taxon>Actinomycetota</taxon>
        <taxon>Actinomycetes</taxon>
        <taxon>Frankiales</taxon>
        <taxon>Frankiaceae</taxon>
        <taxon>Frankia</taxon>
    </lineage>
</organism>
<evidence type="ECO:0000256" key="2">
    <source>
        <dbReference type="ARBA" id="ARBA00022777"/>
    </source>
</evidence>
<dbReference type="PROSITE" id="PS00583">
    <property type="entry name" value="PFKB_KINASES_1"/>
    <property type="match status" value="1"/>
</dbReference>
<keyword evidence="5" id="KW-1185">Reference proteome</keyword>
<dbReference type="Pfam" id="PF00294">
    <property type="entry name" value="PfkB"/>
    <property type="match status" value="1"/>
</dbReference>
<accession>A0A937URZ4</accession>
<keyword evidence="2 4" id="KW-0418">Kinase</keyword>
<sequence length="299" mass="30080">MTGTVVVAGVANVQQTVPVAGFPVVYEPVRYLPHGLRLEAAGVGLNVARTLRALGSPAVLATFVGGDPAGALVRAELDRVGLPGGAVLPSSGTPSSVVLVDPHGARQIHTDLKDVPDAEYPPSSFAELLAGARLAVLTTVGFARPLLPVAQAAGVPVAVDLQTITDPDDPYSQPWLKAADIVFCSAERLGTAPADVARAVLDRFPARIVVVGLGADGVLLATRDRPARRIPAVAPHGVIDTTGAGDALFAGFLHYWLAAGDADAAAEHAVVVAGCAVGTAGAASHVTAAHVAALLAATG</sequence>
<dbReference type="PROSITE" id="PS00584">
    <property type="entry name" value="PFKB_KINASES_2"/>
    <property type="match status" value="1"/>
</dbReference>
<dbReference type="PANTHER" id="PTHR10584:SF166">
    <property type="entry name" value="RIBOKINASE"/>
    <property type="match status" value="1"/>
</dbReference>
<dbReference type="RefSeq" id="WP_203002157.1">
    <property type="nucleotide sequence ID" value="NZ_JADWYU010000251.1"/>
</dbReference>
<proteinExistence type="predicted"/>
<comment type="caution">
    <text evidence="4">The sequence shown here is derived from an EMBL/GenBank/DDBJ whole genome shotgun (WGS) entry which is preliminary data.</text>
</comment>